<evidence type="ECO:0000256" key="4">
    <source>
        <dbReference type="ARBA" id="ARBA00023242"/>
    </source>
</evidence>
<dbReference type="PANTHER" id="PTHR22970">
    <property type="entry name" value="AT-RICH INTERACTIVE DOMAIN-CONTAINING PROTEIN 2"/>
    <property type="match status" value="1"/>
</dbReference>
<keyword evidence="6" id="KW-0732">Signal</keyword>
<dbReference type="AlphaFoldDB" id="A0A8K0JSI3"/>
<gene>
    <name evidence="8" type="ORF">FFLO_00358</name>
</gene>
<dbReference type="GO" id="GO:0016586">
    <property type="term" value="C:RSC-type complex"/>
    <property type="evidence" value="ECO:0007669"/>
    <property type="project" value="TreeGrafter"/>
</dbReference>
<organism evidence="8 9">
    <name type="scientific">Filobasidium floriforme</name>
    <dbReference type="NCBI Taxonomy" id="5210"/>
    <lineage>
        <taxon>Eukaryota</taxon>
        <taxon>Fungi</taxon>
        <taxon>Dikarya</taxon>
        <taxon>Basidiomycota</taxon>
        <taxon>Agaricomycotina</taxon>
        <taxon>Tremellomycetes</taxon>
        <taxon>Filobasidiales</taxon>
        <taxon>Filobasidiaceae</taxon>
        <taxon>Filobasidium</taxon>
    </lineage>
</organism>
<keyword evidence="2" id="KW-0805">Transcription regulation</keyword>
<evidence type="ECO:0000313" key="8">
    <source>
        <dbReference type="EMBL" id="KAG7575368.1"/>
    </source>
</evidence>
<keyword evidence="4" id="KW-0539">Nucleus</keyword>
<dbReference type="PROSITE" id="PS51526">
    <property type="entry name" value="RFX_DBD"/>
    <property type="match status" value="1"/>
</dbReference>
<dbReference type="Proteomes" id="UP000812966">
    <property type="component" value="Unassembled WGS sequence"/>
</dbReference>
<dbReference type="GO" id="GO:0006325">
    <property type="term" value="P:chromatin organization"/>
    <property type="evidence" value="ECO:0007669"/>
    <property type="project" value="UniProtKB-KW"/>
</dbReference>
<feature type="chain" id="PRO_5035433721" description="RFX-type winged-helix domain-containing protein" evidence="6">
    <location>
        <begin position="21"/>
        <end position="710"/>
    </location>
</feature>
<protein>
    <recommendedName>
        <fullName evidence="7">RFX-type winged-helix domain-containing protein</fullName>
    </recommendedName>
</protein>
<dbReference type="PANTHER" id="PTHR22970:SF14">
    <property type="entry name" value="AT-RICH INTERACTIVE DOMAIN-CONTAINING PROTEIN 2"/>
    <property type="match status" value="1"/>
</dbReference>
<dbReference type="EMBL" id="JABELV010000004">
    <property type="protein sequence ID" value="KAG7575368.1"/>
    <property type="molecule type" value="Genomic_DNA"/>
</dbReference>
<comment type="caution">
    <text evidence="8">The sequence shown here is derived from an EMBL/GenBank/DDBJ whole genome shotgun (WGS) entry which is preliminary data.</text>
</comment>
<dbReference type="GO" id="GO:0003677">
    <property type="term" value="F:DNA binding"/>
    <property type="evidence" value="ECO:0007669"/>
    <property type="project" value="InterPro"/>
</dbReference>
<feature type="region of interest" description="Disordered" evidence="5">
    <location>
        <begin position="611"/>
        <end position="644"/>
    </location>
</feature>
<evidence type="ECO:0000256" key="2">
    <source>
        <dbReference type="ARBA" id="ARBA00023015"/>
    </source>
</evidence>
<dbReference type="GO" id="GO:0006355">
    <property type="term" value="P:regulation of DNA-templated transcription"/>
    <property type="evidence" value="ECO:0007669"/>
    <property type="project" value="InterPro"/>
</dbReference>
<sequence>MTFGLHWLHVFSYCTALSAGYNLRPSTNNRLFLSLRSGIPTEVDYALEELVHLTHAGRINLSDFPGSVEALLDLVEGWVEDVERESAASAVGFQTSGDTEATVSAFGSRSSTTVLGLGIDQPTVDRERRATDALLVLRNAVFAGEDVENATAKQNKQVVIWTIPGVPIHGLLRATMKRPEPMLYMLDLLIALFPSLVSLLEEAEAPTLPELFLTTGDVGFIVPLDQLFTLVPAHYLPSARLIPKLISFLLLTPALLTNSLNLLYHITQEVTTSMSVLKDPEIVNYLRILTRLVKWDARELSLALKHAGQVGTYIESPEPGALKLQAVDKKDAYGKHYTSQQTIGVALKQDDGKDDTGESVGLGPVVKMSDERRRRIRSMKEPERAHAWMADTFVSQPDSSVTQVVFWRAYNAFVQQSPDEQPIPPGGTAGDVIKSATTVFPAANAMVINKDDDGQPLPTNVFVIAGMRFKRSRVHTFACRWEGCANAQNYRSPEELYAHLKSEHGTEIASPCRWQACRSKSSSPAHLGTHVPPPIRPEREPKIKRVLIHPESSAESVKSAFVTYRPPPILPREYSLHYTGIMSPVDVKGQPASDAFFASLVLRNLGKALRTDTERVENEQDAEDAEGGRRARKRRKMEREGAFGLPAPPGLLDADLAIADPANGSGNARLSPIERTRARDAFGGVVEKTVLEILGMEGAIAAKLLDCVGF</sequence>
<proteinExistence type="predicted"/>
<feature type="signal peptide" evidence="6">
    <location>
        <begin position="1"/>
        <end position="20"/>
    </location>
</feature>
<evidence type="ECO:0000313" key="9">
    <source>
        <dbReference type="Proteomes" id="UP000812966"/>
    </source>
</evidence>
<name>A0A8K0JSI3_9TREE</name>
<dbReference type="InterPro" id="IPR052406">
    <property type="entry name" value="Chromatin_Remodeling_Comp"/>
</dbReference>
<evidence type="ECO:0000256" key="1">
    <source>
        <dbReference type="ARBA" id="ARBA00022853"/>
    </source>
</evidence>
<evidence type="ECO:0000256" key="3">
    <source>
        <dbReference type="ARBA" id="ARBA00023163"/>
    </source>
</evidence>
<evidence type="ECO:0000256" key="5">
    <source>
        <dbReference type="SAM" id="MobiDB-lite"/>
    </source>
</evidence>
<keyword evidence="9" id="KW-1185">Reference proteome</keyword>
<evidence type="ECO:0000256" key="6">
    <source>
        <dbReference type="SAM" id="SignalP"/>
    </source>
</evidence>
<evidence type="ECO:0000259" key="7">
    <source>
        <dbReference type="PROSITE" id="PS51526"/>
    </source>
</evidence>
<dbReference type="OrthoDB" id="338531at2759"/>
<dbReference type="InterPro" id="IPR003150">
    <property type="entry name" value="DNA-bd_RFX"/>
</dbReference>
<keyword evidence="1" id="KW-0156">Chromatin regulator</keyword>
<feature type="domain" description="RFX-type winged-helix" evidence="7">
    <location>
        <begin position="385"/>
        <end position="471"/>
    </location>
</feature>
<keyword evidence="3" id="KW-0804">Transcription</keyword>
<accession>A0A8K0JSI3</accession>
<reference evidence="8" key="1">
    <citation type="submission" date="2020-04" db="EMBL/GenBank/DDBJ databases">
        <title>Analysis of mating type loci in Filobasidium floriforme.</title>
        <authorList>
            <person name="Nowrousian M."/>
        </authorList>
    </citation>
    <scope>NUCLEOTIDE SEQUENCE</scope>
    <source>
        <strain evidence="8">CBS 6242</strain>
    </source>
</reference>